<proteinExistence type="predicted"/>
<accession>A0A182XQ57</accession>
<dbReference type="EnsemblMetazoa" id="AQUA014003-RA">
    <property type="protein sequence ID" value="AQUA014003-PA"/>
    <property type="gene ID" value="AQUA014003"/>
</dbReference>
<name>A0A182XQ57_ANOQN</name>
<evidence type="ECO:0000313" key="1">
    <source>
        <dbReference type="EnsemblMetazoa" id="AQUA014003-PA"/>
    </source>
</evidence>
<organism evidence="1 2">
    <name type="scientific">Anopheles quadriannulatus</name>
    <name type="common">Mosquito</name>
    <dbReference type="NCBI Taxonomy" id="34691"/>
    <lineage>
        <taxon>Eukaryota</taxon>
        <taxon>Metazoa</taxon>
        <taxon>Ecdysozoa</taxon>
        <taxon>Arthropoda</taxon>
        <taxon>Hexapoda</taxon>
        <taxon>Insecta</taxon>
        <taxon>Pterygota</taxon>
        <taxon>Neoptera</taxon>
        <taxon>Endopterygota</taxon>
        <taxon>Diptera</taxon>
        <taxon>Nematocera</taxon>
        <taxon>Culicoidea</taxon>
        <taxon>Culicidae</taxon>
        <taxon>Anophelinae</taxon>
        <taxon>Anopheles</taxon>
    </lineage>
</organism>
<dbReference type="Proteomes" id="UP000076407">
    <property type="component" value="Unassembled WGS sequence"/>
</dbReference>
<evidence type="ECO:0000313" key="2">
    <source>
        <dbReference type="Proteomes" id="UP000076407"/>
    </source>
</evidence>
<protein>
    <submittedName>
        <fullName evidence="1">Uncharacterized protein</fullName>
    </submittedName>
</protein>
<sequence>MVHGPYWKAIYVHLVVLNASFDPPIGILVKIGSLRWLERIARRPVHYPVWERPNGHAEESVKLAEDLELEICSTEPG</sequence>
<reference evidence="1" key="1">
    <citation type="submission" date="2020-05" db="UniProtKB">
        <authorList>
            <consortium name="EnsemblMetazoa"/>
        </authorList>
    </citation>
    <scope>IDENTIFICATION</scope>
    <source>
        <strain evidence="1">SANGQUA</strain>
    </source>
</reference>
<keyword evidence="2" id="KW-1185">Reference proteome</keyword>
<dbReference type="VEuPathDB" id="VectorBase:AQUA014003"/>
<dbReference type="AlphaFoldDB" id="A0A182XQ57"/>